<keyword evidence="13 16" id="KW-0131">Cell cycle</keyword>
<comment type="pathway">
    <text evidence="4 16">Cell wall biogenesis; peptidoglycan biosynthesis.</text>
</comment>
<keyword evidence="10 16" id="KW-0133">Cell shape</keyword>
<dbReference type="GO" id="GO:0051301">
    <property type="term" value="P:cell division"/>
    <property type="evidence" value="ECO:0007669"/>
    <property type="project" value="UniProtKB-KW"/>
</dbReference>
<reference evidence="18 19" key="1">
    <citation type="submission" date="2019-03" db="EMBL/GenBank/DDBJ databases">
        <title>Genomic Encyclopedia of Type Strains, Phase IV (KMG-IV): sequencing the most valuable type-strain genomes for metagenomic binning, comparative biology and taxonomic classification.</title>
        <authorList>
            <person name="Goeker M."/>
        </authorList>
    </citation>
    <scope>NUCLEOTIDE SEQUENCE [LARGE SCALE GENOMIC DNA]</scope>
    <source>
        <strain evidence="18 19">DSM 24629</strain>
    </source>
</reference>
<keyword evidence="6 16" id="KW-0132">Cell division</keyword>
<keyword evidence="14 16" id="KW-0961">Cell wall biogenesis/degradation</keyword>
<keyword evidence="19" id="KW-1185">Reference proteome</keyword>
<feature type="domain" description="FAD-binding PCMH-type" evidence="17">
    <location>
        <begin position="32"/>
        <end position="198"/>
    </location>
</feature>
<dbReference type="Gene3D" id="3.30.465.10">
    <property type="match status" value="1"/>
</dbReference>
<keyword evidence="5 16" id="KW-0963">Cytoplasm</keyword>
<comment type="cofactor">
    <cofactor evidence="1 16">
        <name>FAD</name>
        <dbReference type="ChEBI" id="CHEBI:57692"/>
    </cofactor>
</comment>
<evidence type="ECO:0000256" key="2">
    <source>
        <dbReference type="ARBA" id="ARBA00003921"/>
    </source>
</evidence>
<keyword evidence="7 16" id="KW-0285">Flavoprotein</keyword>
<feature type="active site" evidence="16">
    <location>
        <position position="177"/>
    </location>
</feature>
<dbReference type="InterPro" id="IPR003170">
    <property type="entry name" value="MurB"/>
</dbReference>
<evidence type="ECO:0000256" key="7">
    <source>
        <dbReference type="ARBA" id="ARBA00022630"/>
    </source>
</evidence>
<evidence type="ECO:0000256" key="3">
    <source>
        <dbReference type="ARBA" id="ARBA00004496"/>
    </source>
</evidence>
<sequence length="305" mass="33518">MSNEMLYNEFINVLDKEDILIEEPMSKHTSFKIGGPVDFFLLPRTIEQLKESIDICKQNHIPYYIMGNGSNLLVKDGGFRGVIIQVYKNLSNLHINGEIVEAEAGILLSTLSKKVCKVELAGFEFASGIPGTLGGAVCMNAGAYGGEINDVILSATVIDDKGDIITIEKDDLELGYRTSIIQKNNFIVVSAKLKLKKGNMNEINAIMDDLTDKRTTKQPLEMPSAGSTFKRPVGHFAGKLIMDAGLRGYRIGDAQVSEKHCGFIVNLGNATAKNVLDLIEHIQEEVKSQFQVVLEPEVRIIGTDE</sequence>
<dbReference type="GO" id="GO:0071949">
    <property type="term" value="F:FAD binding"/>
    <property type="evidence" value="ECO:0007669"/>
    <property type="project" value="InterPro"/>
</dbReference>
<keyword evidence="9 16" id="KW-0521">NADP</keyword>
<dbReference type="GO" id="GO:0008762">
    <property type="term" value="F:UDP-N-acetylmuramate dehydrogenase activity"/>
    <property type="evidence" value="ECO:0007669"/>
    <property type="project" value="UniProtKB-UniRule"/>
</dbReference>
<comment type="caution">
    <text evidence="18">The sequence shown here is derived from an EMBL/GenBank/DDBJ whole genome shotgun (WGS) entry which is preliminary data.</text>
</comment>
<evidence type="ECO:0000256" key="11">
    <source>
        <dbReference type="ARBA" id="ARBA00022984"/>
    </source>
</evidence>
<dbReference type="SUPFAM" id="SSF56194">
    <property type="entry name" value="Uridine diphospho-N-Acetylenolpyruvylglucosamine reductase, MurB, C-terminal domain"/>
    <property type="match status" value="1"/>
</dbReference>
<dbReference type="UniPathway" id="UPA00219"/>
<evidence type="ECO:0000256" key="5">
    <source>
        <dbReference type="ARBA" id="ARBA00022490"/>
    </source>
</evidence>
<dbReference type="InterPro" id="IPR016169">
    <property type="entry name" value="FAD-bd_PCMH_sub2"/>
</dbReference>
<dbReference type="GO" id="GO:0008360">
    <property type="term" value="P:regulation of cell shape"/>
    <property type="evidence" value="ECO:0007669"/>
    <property type="project" value="UniProtKB-KW"/>
</dbReference>
<dbReference type="Proteomes" id="UP000294902">
    <property type="component" value="Unassembled WGS sequence"/>
</dbReference>
<dbReference type="PANTHER" id="PTHR21071:SF4">
    <property type="entry name" value="UDP-N-ACETYLENOLPYRUVOYLGLUCOSAMINE REDUCTASE"/>
    <property type="match status" value="1"/>
</dbReference>
<feature type="active site" evidence="16">
    <location>
        <position position="297"/>
    </location>
</feature>
<dbReference type="InterPro" id="IPR036318">
    <property type="entry name" value="FAD-bd_PCMH-like_sf"/>
</dbReference>
<keyword evidence="12 16" id="KW-0560">Oxidoreductase</keyword>
<comment type="catalytic activity">
    <reaction evidence="15 16">
        <text>UDP-N-acetyl-alpha-D-muramate + NADP(+) = UDP-N-acetyl-3-O-(1-carboxyvinyl)-alpha-D-glucosamine + NADPH + H(+)</text>
        <dbReference type="Rhea" id="RHEA:12248"/>
        <dbReference type="ChEBI" id="CHEBI:15378"/>
        <dbReference type="ChEBI" id="CHEBI:57783"/>
        <dbReference type="ChEBI" id="CHEBI:58349"/>
        <dbReference type="ChEBI" id="CHEBI:68483"/>
        <dbReference type="ChEBI" id="CHEBI:70757"/>
        <dbReference type="EC" id="1.3.1.98"/>
    </reaction>
</comment>
<dbReference type="InterPro" id="IPR006094">
    <property type="entry name" value="Oxid_FAD_bind_N"/>
</dbReference>
<keyword evidence="11 16" id="KW-0573">Peptidoglycan synthesis</keyword>
<evidence type="ECO:0000256" key="6">
    <source>
        <dbReference type="ARBA" id="ARBA00022618"/>
    </source>
</evidence>
<evidence type="ECO:0000256" key="15">
    <source>
        <dbReference type="ARBA" id="ARBA00048914"/>
    </source>
</evidence>
<evidence type="ECO:0000313" key="18">
    <source>
        <dbReference type="EMBL" id="TCT14224.1"/>
    </source>
</evidence>
<accession>A0A4R3MIY5</accession>
<dbReference type="PROSITE" id="PS51387">
    <property type="entry name" value="FAD_PCMH"/>
    <property type="match status" value="1"/>
</dbReference>
<organism evidence="18 19">
    <name type="scientific">Natranaerovirga pectinivora</name>
    <dbReference type="NCBI Taxonomy" id="682400"/>
    <lineage>
        <taxon>Bacteria</taxon>
        <taxon>Bacillati</taxon>
        <taxon>Bacillota</taxon>
        <taxon>Clostridia</taxon>
        <taxon>Lachnospirales</taxon>
        <taxon>Natranaerovirgaceae</taxon>
        <taxon>Natranaerovirga</taxon>
    </lineage>
</organism>
<evidence type="ECO:0000256" key="16">
    <source>
        <dbReference type="HAMAP-Rule" id="MF_00037"/>
    </source>
</evidence>
<evidence type="ECO:0000259" key="17">
    <source>
        <dbReference type="PROSITE" id="PS51387"/>
    </source>
</evidence>
<dbReference type="GO" id="GO:0071555">
    <property type="term" value="P:cell wall organization"/>
    <property type="evidence" value="ECO:0007669"/>
    <property type="project" value="UniProtKB-KW"/>
</dbReference>
<evidence type="ECO:0000256" key="1">
    <source>
        <dbReference type="ARBA" id="ARBA00001974"/>
    </source>
</evidence>
<dbReference type="EMBL" id="SMAL01000006">
    <property type="protein sequence ID" value="TCT14224.1"/>
    <property type="molecule type" value="Genomic_DNA"/>
</dbReference>
<feature type="active site" description="Proton donor" evidence="16">
    <location>
        <position position="227"/>
    </location>
</feature>
<evidence type="ECO:0000256" key="13">
    <source>
        <dbReference type="ARBA" id="ARBA00023306"/>
    </source>
</evidence>
<proteinExistence type="inferred from homology"/>
<comment type="similarity">
    <text evidence="16">Belongs to the MurB family.</text>
</comment>
<evidence type="ECO:0000313" key="19">
    <source>
        <dbReference type="Proteomes" id="UP000294902"/>
    </source>
</evidence>
<dbReference type="Pfam" id="PF02873">
    <property type="entry name" value="MurB_C"/>
    <property type="match status" value="1"/>
</dbReference>
<dbReference type="InterPro" id="IPR036635">
    <property type="entry name" value="MurB_C_sf"/>
</dbReference>
<evidence type="ECO:0000256" key="4">
    <source>
        <dbReference type="ARBA" id="ARBA00004752"/>
    </source>
</evidence>
<comment type="subcellular location">
    <subcellularLocation>
        <location evidence="3 16">Cytoplasm</location>
    </subcellularLocation>
</comment>
<evidence type="ECO:0000256" key="10">
    <source>
        <dbReference type="ARBA" id="ARBA00022960"/>
    </source>
</evidence>
<dbReference type="PANTHER" id="PTHR21071">
    <property type="entry name" value="UDP-N-ACETYLENOLPYRUVOYLGLUCOSAMINE REDUCTASE"/>
    <property type="match status" value="1"/>
</dbReference>
<dbReference type="Pfam" id="PF01565">
    <property type="entry name" value="FAD_binding_4"/>
    <property type="match status" value="1"/>
</dbReference>
<protein>
    <recommendedName>
        <fullName evidence="16">UDP-N-acetylenolpyruvoylglucosamine reductase</fullName>
        <ecNumber evidence="16">1.3.1.98</ecNumber>
    </recommendedName>
    <alternativeName>
        <fullName evidence="16">UDP-N-acetylmuramate dehydrogenase</fullName>
    </alternativeName>
</protein>
<dbReference type="AlphaFoldDB" id="A0A4R3MIY5"/>
<keyword evidence="8 16" id="KW-0274">FAD</keyword>
<name>A0A4R3MIY5_9FIRM</name>
<dbReference type="RefSeq" id="WP_243115108.1">
    <property type="nucleotide sequence ID" value="NZ_SMAL01000006.1"/>
</dbReference>
<dbReference type="HAMAP" id="MF_00037">
    <property type="entry name" value="MurB"/>
    <property type="match status" value="1"/>
</dbReference>
<comment type="function">
    <text evidence="2 16">Cell wall formation.</text>
</comment>
<evidence type="ECO:0000256" key="9">
    <source>
        <dbReference type="ARBA" id="ARBA00022857"/>
    </source>
</evidence>
<dbReference type="NCBIfam" id="NF010480">
    <property type="entry name" value="PRK13905.1"/>
    <property type="match status" value="1"/>
</dbReference>
<gene>
    <name evidence="16" type="primary">murB</name>
    <name evidence="18" type="ORF">EDC18_10620</name>
</gene>
<dbReference type="GO" id="GO:0009252">
    <property type="term" value="P:peptidoglycan biosynthetic process"/>
    <property type="evidence" value="ECO:0007669"/>
    <property type="project" value="UniProtKB-UniRule"/>
</dbReference>
<dbReference type="InterPro" id="IPR011601">
    <property type="entry name" value="MurB_C"/>
</dbReference>
<dbReference type="Gene3D" id="3.30.43.10">
    <property type="entry name" value="Uridine Diphospho-n-acetylenolpyruvylglucosamine Reductase, domain 2"/>
    <property type="match status" value="1"/>
</dbReference>
<dbReference type="SUPFAM" id="SSF56176">
    <property type="entry name" value="FAD-binding/transporter-associated domain-like"/>
    <property type="match status" value="1"/>
</dbReference>
<dbReference type="NCBIfam" id="TIGR00179">
    <property type="entry name" value="murB"/>
    <property type="match status" value="1"/>
</dbReference>
<dbReference type="Gene3D" id="3.90.78.10">
    <property type="entry name" value="UDP-N-acetylenolpyruvoylglucosamine reductase, C-terminal domain"/>
    <property type="match status" value="1"/>
</dbReference>
<dbReference type="InterPro" id="IPR016166">
    <property type="entry name" value="FAD-bd_PCMH"/>
</dbReference>
<evidence type="ECO:0000256" key="12">
    <source>
        <dbReference type="ARBA" id="ARBA00023002"/>
    </source>
</evidence>
<dbReference type="EC" id="1.3.1.98" evidence="16"/>
<dbReference type="GO" id="GO:0005829">
    <property type="term" value="C:cytosol"/>
    <property type="evidence" value="ECO:0007669"/>
    <property type="project" value="TreeGrafter"/>
</dbReference>
<evidence type="ECO:0000256" key="14">
    <source>
        <dbReference type="ARBA" id="ARBA00023316"/>
    </source>
</evidence>
<dbReference type="InterPro" id="IPR016167">
    <property type="entry name" value="FAD-bd_PCMH_sub1"/>
</dbReference>
<evidence type="ECO:0000256" key="8">
    <source>
        <dbReference type="ARBA" id="ARBA00022827"/>
    </source>
</evidence>